<protein>
    <submittedName>
        <fullName evidence="1">Uncharacterized protein</fullName>
    </submittedName>
</protein>
<dbReference type="HOGENOM" id="CLU_1771057_0_0_1"/>
<reference evidence="1" key="1">
    <citation type="submission" date="2015-04" db="UniProtKB">
        <authorList>
            <consortium name="EnsemblPlants"/>
        </authorList>
    </citation>
    <scope>IDENTIFICATION</scope>
    <source>
        <strain evidence="1">SL10</strain>
    </source>
</reference>
<proteinExistence type="predicted"/>
<evidence type="ECO:0000313" key="1">
    <source>
        <dbReference type="EnsemblPlants" id="ONIVA07G12310.1"/>
    </source>
</evidence>
<dbReference type="AlphaFoldDB" id="A0A0E0I0K6"/>
<name>A0A0E0I0K6_ORYNI</name>
<dbReference type="EnsemblPlants" id="ONIVA07G12310.1">
    <property type="protein sequence ID" value="ONIVA07G12310.1"/>
    <property type="gene ID" value="ONIVA07G12310"/>
</dbReference>
<reference evidence="1" key="2">
    <citation type="submission" date="2018-04" db="EMBL/GenBank/DDBJ databases">
        <title>OnivRS2 (Oryza nivara Reference Sequence Version 2).</title>
        <authorList>
            <person name="Zhang J."/>
            <person name="Kudrna D."/>
            <person name="Lee S."/>
            <person name="Talag J."/>
            <person name="Rajasekar S."/>
            <person name="Welchert J."/>
            <person name="Hsing Y.-I."/>
            <person name="Wing R.A."/>
        </authorList>
    </citation>
    <scope>NUCLEOTIDE SEQUENCE [LARGE SCALE GENOMIC DNA]</scope>
    <source>
        <strain evidence="1">SL10</strain>
    </source>
</reference>
<accession>A0A0E0I0K6</accession>
<dbReference type="Gramene" id="ONIVA07G12310.1">
    <property type="protein sequence ID" value="ONIVA07G12310.1"/>
    <property type="gene ID" value="ONIVA07G12310"/>
</dbReference>
<sequence length="147" mass="16018">MATALCHAGGRAGDWRFSDARPRLREVSALTAAETATDDILVASPDVVMTSVAGKMSWSTGERDVEIPKKTYPKNGSFWGARVAGAVVQQDDASLFGAVPPPTWWGDAEMARGSAPEWLAPPPPEIFYFCFIYLIFFSRLGTHKNQP</sequence>
<keyword evidence="2" id="KW-1185">Reference proteome</keyword>
<evidence type="ECO:0000313" key="2">
    <source>
        <dbReference type="Proteomes" id="UP000006591"/>
    </source>
</evidence>
<organism evidence="1">
    <name type="scientific">Oryza nivara</name>
    <name type="common">Indian wild rice</name>
    <name type="synonym">Oryza sativa f. spontanea</name>
    <dbReference type="NCBI Taxonomy" id="4536"/>
    <lineage>
        <taxon>Eukaryota</taxon>
        <taxon>Viridiplantae</taxon>
        <taxon>Streptophyta</taxon>
        <taxon>Embryophyta</taxon>
        <taxon>Tracheophyta</taxon>
        <taxon>Spermatophyta</taxon>
        <taxon>Magnoliopsida</taxon>
        <taxon>Liliopsida</taxon>
        <taxon>Poales</taxon>
        <taxon>Poaceae</taxon>
        <taxon>BOP clade</taxon>
        <taxon>Oryzoideae</taxon>
        <taxon>Oryzeae</taxon>
        <taxon>Oryzinae</taxon>
        <taxon>Oryza</taxon>
    </lineage>
</organism>
<dbReference type="Proteomes" id="UP000006591">
    <property type="component" value="Chromosome 7"/>
</dbReference>